<comment type="cofactor">
    <cofactor evidence="1">
        <name>Mn(2+)</name>
        <dbReference type="ChEBI" id="CHEBI:29035"/>
    </cofactor>
</comment>
<dbReference type="AlphaFoldDB" id="A0A182EHN9"/>
<comment type="cofactor">
    <cofactor evidence="2">
        <name>Mg(2+)</name>
        <dbReference type="ChEBI" id="CHEBI:18420"/>
    </cofactor>
</comment>
<gene>
    <name evidence="7" type="ORF">NOO_LOCUS7615</name>
</gene>
<dbReference type="InterPro" id="IPR045121">
    <property type="entry name" value="CoAse"/>
</dbReference>
<name>A0A182EHN9_ONCOC</name>
<evidence type="ECO:0000313" key="8">
    <source>
        <dbReference type="Proteomes" id="UP000271087"/>
    </source>
</evidence>
<evidence type="ECO:0000256" key="5">
    <source>
        <dbReference type="ARBA" id="ARBA00022842"/>
    </source>
</evidence>
<evidence type="ECO:0000256" key="4">
    <source>
        <dbReference type="ARBA" id="ARBA00022801"/>
    </source>
</evidence>
<dbReference type="OrthoDB" id="10262892at2759"/>
<organism evidence="9">
    <name type="scientific">Onchocerca ochengi</name>
    <name type="common">Filarial nematode worm</name>
    <dbReference type="NCBI Taxonomy" id="42157"/>
    <lineage>
        <taxon>Eukaryota</taxon>
        <taxon>Metazoa</taxon>
        <taxon>Ecdysozoa</taxon>
        <taxon>Nematoda</taxon>
        <taxon>Chromadorea</taxon>
        <taxon>Rhabditida</taxon>
        <taxon>Spirurina</taxon>
        <taxon>Spiruromorpha</taxon>
        <taxon>Filarioidea</taxon>
        <taxon>Onchocercidae</taxon>
        <taxon>Onchocerca</taxon>
    </lineage>
</organism>
<proteinExistence type="predicted"/>
<dbReference type="Proteomes" id="UP000271087">
    <property type="component" value="Unassembled WGS sequence"/>
</dbReference>
<dbReference type="GO" id="GO:0010945">
    <property type="term" value="F:coenzyme A diphosphatase activity"/>
    <property type="evidence" value="ECO:0007669"/>
    <property type="project" value="InterPro"/>
</dbReference>
<evidence type="ECO:0000256" key="2">
    <source>
        <dbReference type="ARBA" id="ARBA00001946"/>
    </source>
</evidence>
<dbReference type="PANTHER" id="PTHR12992:SF11">
    <property type="entry name" value="MITOCHONDRIAL COENZYME A DIPHOSPHATASE NUDT8"/>
    <property type="match status" value="1"/>
</dbReference>
<keyword evidence="3" id="KW-0479">Metal-binding</keyword>
<protein>
    <submittedName>
        <fullName evidence="9">Nudix hydrolase domain-containing protein</fullName>
    </submittedName>
</protein>
<accession>A0A182EHN9</accession>
<evidence type="ECO:0000313" key="9">
    <source>
        <dbReference type="WBParaSite" id="nOo.2.0.1.t07615-RA"/>
    </source>
</evidence>
<dbReference type="WBParaSite" id="nOo.2.0.1.t07615-RA">
    <property type="protein sequence ID" value="nOo.2.0.1.t07615-RA"/>
    <property type="gene ID" value="nOo.2.0.1.g07615"/>
</dbReference>
<keyword evidence="5" id="KW-0460">Magnesium</keyword>
<sequence length="92" mass="10533">MYEISKRWSSTAICRIALDEQLREQFCERLKQQSMDSIRSRHSIHGSSSNERDSAVLIPLIHIDESPSIIFTHRSLLLNGHRGEVSFPGGRL</sequence>
<evidence type="ECO:0000313" key="7">
    <source>
        <dbReference type="EMBL" id="VDK86742.1"/>
    </source>
</evidence>
<dbReference type="PANTHER" id="PTHR12992">
    <property type="entry name" value="NUDIX HYDROLASE"/>
    <property type="match status" value="1"/>
</dbReference>
<evidence type="ECO:0000256" key="1">
    <source>
        <dbReference type="ARBA" id="ARBA00001936"/>
    </source>
</evidence>
<evidence type="ECO:0000256" key="3">
    <source>
        <dbReference type="ARBA" id="ARBA00022723"/>
    </source>
</evidence>
<keyword evidence="4" id="KW-0378">Hydrolase</keyword>
<keyword evidence="6" id="KW-0464">Manganese</keyword>
<dbReference type="Gene3D" id="3.90.79.10">
    <property type="entry name" value="Nucleoside Triphosphate Pyrophosphohydrolase"/>
    <property type="match status" value="1"/>
</dbReference>
<dbReference type="STRING" id="42157.A0A182EHN9"/>
<reference evidence="7 8" key="2">
    <citation type="submission" date="2018-08" db="EMBL/GenBank/DDBJ databases">
        <authorList>
            <person name="Laetsch R D."/>
            <person name="Stevens L."/>
            <person name="Kumar S."/>
            <person name="Blaxter L. M."/>
        </authorList>
    </citation>
    <scope>NUCLEOTIDE SEQUENCE [LARGE SCALE GENOMIC DNA]</scope>
</reference>
<dbReference type="GO" id="GO:0046872">
    <property type="term" value="F:metal ion binding"/>
    <property type="evidence" value="ECO:0007669"/>
    <property type="project" value="UniProtKB-KW"/>
</dbReference>
<evidence type="ECO:0000256" key="6">
    <source>
        <dbReference type="ARBA" id="ARBA00023211"/>
    </source>
</evidence>
<dbReference type="EMBL" id="UYRW01002792">
    <property type="protein sequence ID" value="VDK86742.1"/>
    <property type="molecule type" value="Genomic_DNA"/>
</dbReference>
<keyword evidence="8" id="KW-1185">Reference proteome</keyword>
<reference evidence="9" key="1">
    <citation type="submission" date="2016-06" db="UniProtKB">
        <authorList>
            <consortium name="WormBaseParasite"/>
        </authorList>
    </citation>
    <scope>IDENTIFICATION</scope>
</reference>